<dbReference type="InterPro" id="IPR039708">
    <property type="entry name" value="MT1774/Rv1733c-like"/>
</dbReference>
<protein>
    <recommendedName>
        <fullName evidence="4">Transmembrane protein</fullName>
    </recommendedName>
</protein>
<evidence type="ECO:0000256" key="1">
    <source>
        <dbReference type="SAM" id="Phobius"/>
    </source>
</evidence>
<name>A0A8J3TTI6_9ACTN</name>
<feature type="transmembrane region" description="Helical" evidence="1">
    <location>
        <begin position="143"/>
        <end position="168"/>
    </location>
</feature>
<comment type="caution">
    <text evidence="2">The sequence shown here is derived from an EMBL/GenBank/DDBJ whole genome shotgun (WGS) entry which is preliminary data.</text>
</comment>
<dbReference type="PANTHER" id="PTHR42305">
    <property type="entry name" value="MEMBRANE PROTEIN RV1733C-RELATED"/>
    <property type="match status" value="1"/>
</dbReference>
<proteinExistence type="predicted"/>
<dbReference type="AlphaFoldDB" id="A0A8J3TTI6"/>
<organism evidence="2 3">
    <name type="scientific">Planotetraspora mira</name>
    <dbReference type="NCBI Taxonomy" id="58121"/>
    <lineage>
        <taxon>Bacteria</taxon>
        <taxon>Bacillati</taxon>
        <taxon>Actinomycetota</taxon>
        <taxon>Actinomycetes</taxon>
        <taxon>Streptosporangiales</taxon>
        <taxon>Streptosporangiaceae</taxon>
        <taxon>Planotetraspora</taxon>
    </lineage>
</organism>
<dbReference type="Proteomes" id="UP000650628">
    <property type="component" value="Unassembled WGS sequence"/>
</dbReference>
<evidence type="ECO:0000313" key="2">
    <source>
        <dbReference type="EMBL" id="GII32248.1"/>
    </source>
</evidence>
<keyword evidence="1" id="KW-0472">Membrane</keyword>
<dbReference type="RefSeq" id="WP_203956156.1">
    <property type="nucleotide sequence ID" value="NZ_BOOO01000034.1"/>
</dbReference>
<evidence type="ECO:0008006" key="4">
    <source>
        <dbReference type="Google" id="ProtNLM"/>
    </source>
</evidence>
<feature type="transmembrane region" description="Helical" evidence="1">
    <location>
        <begin position="29"/>
        <end position="51"/>
    </location>
</feature>
<keyword evidence="1" id="KW-1133">Transmembrane helix</keyword>
<reference evidence="2 3" key="1">
    <citation type="submission" date="2021-01" db="EMBL/GenBank/DDBJ databases">
        <title>Whole genome shotgun sequence of Planotetraspora mira NBRC 15435.</title>
        <authorList>
            <person name="Komaki H."/>
            <person name="Tamura T."/>
        </authorList>
    </citation>
    <scope>NUCLEOTIDE SEQUENCE [LARGE SCALE GENOMIC DNA]</scope>
    <source>
        <strain evidence="2 3">NBRC 15435</strain>
    </source>
</reference>
<keyword evidence="3" id="KW-1185">Reference proteome</keyword>
<dbReference type="EMBL" id="BOOO01000034">
    <property type="protein sequence ID" value="GII32248.1"/>
    <property type="molecule type" value="Genomic_DNA"/>
</dbReference>
<accession>A0A8J3TTI6</accession>
<keyword evidence="1" id="KW-0812">Transmembrane</keyword>
<gene>
    <name evidence="2" type="ORF">Pmi06nite_56900</name>
</gene>
<evidence type="ECO:0000313" key="3">
    <source>
        <dbReference type="Proteomes" id="UP000650628"/>
    </source>
</evidence>
<sequence>MSQNPFARFARWLGLDRNPLRRRCDRVEAVVRLVAVLGAMIAIVAGVVLGVREYGVGLRAEAEQSRVRHLVSATLTENVLAPRLSAAGAAVGHAQATWKAPDGTPRTGVIDVSPTKSAGDVVQIWTDDTGAIAQRPQDRETTIVAALTVGTGVPLTTAAFLAMVVVVTRSVNQRRARRAWEAQWTVVEPTWRINGR</sequence>
<dbReference type="PANTHER" id="PTHR42305:SF1">
    <property type="entry name" value="MEMBRANE PROTEIN RV1733C-RELATED"/>
    <property type="match status" value="1"/>
</dbReference>